<protein>
    <submittedName>
        <fullName evidence="2">Uncharacterized protein</fullName>
    </submittedName>
</protein>
<evidence type="ECO:0000313" key="3">
    <source>
        <dbReference type="Proteomes" id="UP001055108"/>
    </source>
</evidence>
<proteinExistence type="predicted"/>
<dbReference type="RefSeq" id="WP_238306425.1">
    <property type="nucleotide sequence ID" value="NZ_BPQM01000128.1"/>
</dbReference>
<name>A0AA37HSR0_9HYPH</name>
<reference evidence="2" key="1">
    <citation type="journal article" date="2016" name="Front. Microbiol.">
        <title>Genome Sequence of the Piezophilic, Mesophilic Sulfate-Reducing Bacterium Desulfovibrio indicus J2T.</title>
        <authorList>
            <person name="Cao J."/>
            <person name="Maignien L."/>
            <person name="Shao Z."/>
            <person name="Alain K."/>
            <person name="Jebbar M."/>
        </authorList>
    </citation>
    <scope>NUCLEOTIDE SEQUENCE</scope>
    <source>
        <strain evidence="2">NBRC 103626</strain>
    </source>
</reference>
<reference evidence="2" key="2">
    <citation type="submission" date="2021-08" db="EMBL/GenBank/DDBJ databases">
        <authorList>
            <person name="Tani A."/>
            <person name="Ola A."/>
            <person name="Ogura Y."/>
            <person name="Katsura K."/>
            <person name="Hayashi T."/>
        </authorList>
    </citation>
    <scope>NUCLEOTIDE SEQUENCE</scope>
    <source>
        <strain evidence="2">NBRC 103626</strain>
    </source>
</reference>
<gene>
    <name evidence="2" type="ORF">NBEOAGPD_4375</name>
</gene>
<sequence length="130" mass="13860">MMAQTGTQMSFLTLLKAKLNWLLSGTRAEQASRKMADAVENGASSGRGPYPGRGFEQKYNAASALLKERMNKNYPDSYHARLGSEGNNAYDHGEERAYATDMVSAAIAQALRNGATVREAAEAGAASVGI</sequence>
<dbReference type="Proteomes" id="UP001055108">
    <property type="component" value="Unassembled WGS sequence"/>
</dbReference>
<accession>A0AA37HSR0</accession>
<evidence type="ECO:0000256" key="1">
    <source>
        <dbReference type="SAM" id="MobiDB-lite"/>
    </source>
</evidence>
<keyword evidence="3" id="KW-1185">Reference proteome</keyword>
<dbReference type="EMBL" id="BPQM01000128">
    <property type="protein sequence ID" value="GJD81130.1"/>
    <property type="molecule type" value="Genomic_DNA"/>
</dbReference>
<organism evidence="2 3">
    <name type="scientific">Methylobacterium gregans</name>
    <dbReference type="NCBI Taxonomy" id="374424"/>
    <lineage>
        <taxon>Bacteria</taxon>
        <taxon>Pseudomonadati</taxon>
        <taxon>Pseudomonadota</taxon>
        <taxon>Alphaproteobacteria</taxon>
        <taxon>Hyphomicrobiales</taxon>
        <taxon>Methylobacteriaceae</taxon>
        <taxon>Methylobacterium</taxon>
    </lineage>
</organism>
<feature type="region of interest" description="Disordered" evidence="1">
    <location>
        <begin position="32"/>
        <end position="54"/>
    </location>
</feature>
<comment type="caution">
    <text evidence="2">The sequence shown here is derived from an EMBL/GenBank/DDBJ whole genome shotgun (WGS) entry which is preliminary data.</text>
</comment>
<evidence type="ECO:0000313" key="2">
    <source>
        <dbReference type="EMBL" id="GJD81130.1"/>
    </source>
</evidence>
<dbReference type="AlphaFoldDB" id="A0AA37HSR0"/>